<feature type="compositionally biased region" description="Polar residues" evidence="2">
    <location>
        <begin position="1550"/>
        <end position="1564"/>
    </location>
</feature>
<feature type="compositionally biased region" description="Basic and acidic residues" evidence="2">
    <location>
        <begin position="1956"/>
        <end position="1966"/>
    </location>
</feature>
<keyword evidence="1" id="KW-0863">Zinc-finger</keyword>
<sequence length="2228" mass="241864">MNFSSLLQILLLVSFPIIGSGTRVQCDIVLECDLETSCYSLKGGFPFVYGKQKDDSRGKKYSMFLARNVETLRCVLLDAEQYELETLRHPRMSIPRHKTNNEINQYRCEFCNQVFTKSCAFRSHVATHGNIHYGCSKCHYRSKKKGWVLKHIKEGHRKRGRVISYNFKLTDEVLESLGATNVDGTGTSNVSNTTGSGAPGASTSDDLGTPGDSTTDGPGTSAASSSDRTGTSVVEASTALNVVTSNTNSVAHASSASSLPRAHNIFSNYGTRGTIKKRKLEDHAAQSPTNGSASSSVPRKMILNNFSQNIDFSALPVSKSTMSRTTPASKVAVLAQSSTSTPIVSVGTPSNRSVTHPVNVSIHVTRSSTAASSQKVAAPAALKVSPKDQNSEIAASSVKNVASTDLKIASKYRKVETSTSSVQMAVPTTSKMVGKEQKAAQTVANGTALTPTVTVGTPSKAAVAQTVNTPIHVTRSSTSRADTPPPRKTFTLSPSPKRTPGFASKTATPTPQDVALHISTRSGSTILPTRVKATSRSVVSNRAMQSSKPVLRSASFTSRLISISGKYGEPTSNTTTPRSSSQAANPSSSSKANATRPGASTATKESTPTAKKVSQSPTVSTPTAVKSIKSNKEDAKRVEVNVSSPAEPTVEEPEEEPEEEPKRKPEEEPEEEEDLKMYSTPKMAPADSKVVSTVPSTEKMTSALSTPKRNGVASDTSKTAIDASKIASNAQTGGTTTYLAQKVGLTTSNVASENQHVGRATSMAHQVAPTSLKISSTAPEVLSKKQIIETAPSSAQKLDSPTPKAESEVKQIETAASSVGKVAVPTDLKVAPMDQKNEIDSVQTVISTVPNVEYEDLKIGKPTSSAQMVAPFTLKVASNDHDVGTSTSSAQRNAPTSPKAASAAPEVASEKQIIETAASLAQKVDSATPKTEIKDKKIETAALSVQKASPPIPNVARDNLDVTTATSLVQQVASTSAKFASTAPKVVAKKKLIETAASAAQKVVLNGPKIALTDTKIETTTSSAQKVDSSTPKSEIKDEKAVSSVQMASSPIPKVTPDDQDVGAATSLAQQVAPASPEVALFFPEVVSKKHMDETVTSSAQEVDFPTLKDEIKDKKVEAAASSVQKVSPPISKVASNDQKGVVSSAHKVASNVLKCEAATSLSQKVPKTTSNYASNDQKFQTATKVASTAKVTILDQKMETASSSAQKGSAPIVTEVATPSVPTVALIGQKAETAAVRNLVATISKITAKVEKVGTATSSTGKAASVRRVTFNDQYVGPTLPSGKPAPTILKKASKRKHAESSVQQVVDPIVRKDISKKKKTASPSANKITETTLAVDTTPTSVQKVAEAAPKIPATAQPVFPITIYTDMPVLTTLPAEKSTIPDVQESTPHVLTASRIVKKAARRKPSSASTVAEKTLSDDEALMLFDDAPTLDGPFEKTEEPPPKRQKVTIPVPTSPFSPRKTLSTTHQPGRRYTLRTAMIESRRAMLAAPESDSNSESGSNESSKPPTSGAPERQSFPILESPTSSEPPPQLYPEPEQQLSPVPKLPTSSDLDLQKSSYSDAPTFPETAPRLSPEPERESSPVLEPQQYLNLEPPGSPEPVPQLSPRPDPPNSPEPEPLNLEVLAPQNRDRSRAPEQPVQLQAVYQTQCALSPATLDRFPYTCHLCPSRFANHTRASFHIMSHRKSDHLAPKEVKKLWEKRQLSNKTYKLESKNFRKWINCPFLSCPPEKRNITMHPMGKKYDPNGEDTKNQAMYTGANGSLPGSSSGFIGPLVQPPVKWLARKDLMVGPMINYGQKMIYEKKIHFLCSQCPYVNSDISSLQRHFRHHMHEFRRTWSCTQCSYSSYHFADVYKHVKLHMDIPESETEVTVISTLSQNLTTFFQFKRWVHYENKMDNAYRKMSLVKNRTVEPAVPMSTPSTRQLRGRSMEVEPSTRVLRTRKSTTSSAPPAKRRATDSSKKEASESNTRPNTRQSARAKQAPSQPPSDGPRTRSRRSASAKQESYESIKDVNPEAEVGDNHPTETNNVSDNRVEDDHQAQSSSTTDQPNLSSFGPRFYVRGSAQEECQVDEMMRTFFKWREGKPFKPKKKPDPDSMTPLQRLQRGYNVGLGLFGNKDFGLNRPRKDWDKELDCEISRQCIDCGYRNQNIIEFRKHRDGHYENPMICKLKCDECNFRASYMERIVHHNIETHHLRDVRLLESLPEFEPEEVEGPIRTTQKRRRKRRW</sequence>
<dbReference type="PANTHER" id="PTHR48125">
    <property type="entry name" value="LP07818P1"/>
    <property type="match status" value="1"/>
</dbReference>
<feature type="region of interest" description="Disordered" evidence="2">
    <location>
        <begin position="564"/>
        <end position="716"/>
    </location>
</feature>
<dbReference type="InParanoid" id="A8XK12"/>
<keyword evidence="1" id="KW-0479">Metal-binding</keyword>
<dbReference type="EMBL" id="HE600983">
    <property type="protein sequence ID" value="CAP32988.2"/>
    <property type="molecule type" value="Genomic_DNA"/>
</dbReference>
<feature type="domain" description="C2H2-type" evidence="4">
    <location>
        <begin position="1809"/>
        <end position="1838"/>
    </location>
</feature>
<feature type="region of interest" description="Disordered" evidence="2">
    <location>
        <begin position="1431"/>
        <end position="1623"/>
    </location>
</feature>
<dbReference type="eggNOG" id="KOG1721">
    <property type="taxonomic scope" value="Eukaryota"/>
</dbReference>
<feature type="compositionally biased region" description="Low complexity" evidence="2">
    <location>
        <begin position="184"/>
        <end position="221"/>
    </location>
</feature>
<feature type="region of interest" description="Disordered" evidence="2">
    <location>
        <begin position="277"/>
        <end position="297"/>
    </location>
</feature>
<proteinExistence type="predicted"/>
<dbReference type="Proteomes" id="UP000008549">
    <property type="component" value="Unassembled WGS sequence"/>
</dbReference>
<protein>
    <submittedName>
        <fullName evidence="5">Protein CBR-SPR-3</fullName>
    </submittedName>
</protein>
<dbReference type="FunFam" id="3.30.160.60:FF:004131">
    <property type="match status" value="1"/>
</dbReference>
<keyword evidence="1" id="KW-0862">Zinc</keyword>
<reference evidence="5 6" key="1">
    <citation type="journal article" date="2003" name="PLoS Biol.">
        <title>The genome sequence of Caenorhabditis briggsae: a platform for comparative genomics.</title>
        <authorList>
            <person name="Stein L.D."/>
            <person name="Bao Z."/>
            <person name="Blasiar D."/>
            <person name="Blumenthal T."/>
            <person name="Brent M.R."/>
            <person name="Chen N."/>
            <person name="Chinwalla A."/>
            <person name="Clarke L."/>
            <person name="Clee C."/>
            <person name="Coghlan A."/>
            <person name="Coulson A."/>
            <person name="D'Eustachio P."/>
            <person name="Fitch D.H."/>
            <person name="Fulton L.A."/>
            <person name="Fulton R.E."/>
            <person name="Griffiths-Jones S."/>
            <person name="Harris T.W."/>
            <person name="Hillier L.W."/>
            <person name="Kamath R."/>
            <person name="Kuwabara P.E."/>
            <person name="Mardis E.R."/>
            <person name="Marra M.A."/>
            <person name="Miner T.L."/>
            <person name="Minx P."/>
            <person name="Mullikin J.C."/>
            <person name="Plumb R.W."/>
            <person name="Rogers J."/>
            <person name="Schein J.E."/>
            <person name="Sohrmann M."/>
            <person name="Spieth J."/>
            <person name="Stajich J.E."/>
            <person name="Wei C."/>
            <person name="Willey D."/>
            <person name="Wilson R.K."/>
            <person name="Durbin R."/>
            <person name="Waterston R.H."/>
        </authorList>
    </citation>
    <scope>NUCLEOTIDE SEQUENCE [LARGE SCALE GENOMIC DNA]</scope>
    <source>
        <strain evidence="5 6">AF16</strain>
    </source>
</reference>
<feature type="compositionally biased region" description="Polar residues" evidence="2">
    <location>
        <begin position="222"/>
        <end position="232"/>
    </location>
</feature>
<evidence type="ECO:0000256" key="2">
    <source>
        <dbReference type="SAM" id="MobiDB-lite"/>
    </source>
</evidence>
<evidence type="ECO:0000313" key="5">
    <source>
        <dbReference type="EMBL" id="CAP32988.2"/>
    </source>
</evidence>
<feature type="region of interest" description="Disordered" evidence="2">
    <location>
        <begin position="179"/>
        <end position="232"/>
    </location>
</feature>
<feature type="region of interest" description="Disordered" evidence="2">
    <location>
        <begin position="879"/>
        <end position="908"/>
    </location>
</feature>
<keyword evidence="3" id="KW-0732">Signal</keyword>
<feature type="compositionally biased region" description="Polar residues" evidence="2">
    <location>
        <begin position="1020"/>
        <end position="1033"/>
    </location>
</feature>
<organism evidence="5 6">
    <name type="scientific">Caenorhabditis briggsae</name>
    <dbReference type="NCBI Taxonomy" id="6238"/>
    <lineage>
        <taxon>Eukaryota</taxon>
        <taxon>Metazoa</taxon>
        <taxon>Ecdysozoa</taxon>
        <taxon>Nematoda</taxon>
        <taxon>Chromadorea</taxon>
        <taxon>Rhabditida</taxon>
        <taxon>Rhabditina</taxon>
        <taxon>Rhabditomorpha</taxon>
        <taxon>Rhabditoidea</taxon>
        <taxon>Rhabditidae</taxon>
        <taxon>Peloderinae</taxon>
        <taxon>Caenorhabditis</taxon>
    </lineage>
</organism>
<dbReference type="GO" id="GO:0000981">
    <property type="term" value="F:DNA-binding transcription factor activity, RNA polymerase II-specific"/>
    <property type="evidence" value="ECO:0000318"/>
    <property type="project" value="GO_Central"/>
</dbReference>
<evidence type="ECO:0000313" key="6">
    <source>
        <dbReference type="Proteomes" id="UP000008549"/>
    </source>
</evidence>
<feature type="compositionally biased region" description="Acidic residues" evidence="2">
    <location>
        <begin position="649"/>
        <end position="659"/>
    </location>
</feature>
<feature type="compositionally biased region" description="Basic and acidic residues" evidence="2">
    <location>
        <begin position="630"/>
        <end position="639"/>
    </location>
</feature>
<evidence type="ECO:0000259" key="4">
    <source>
        <dbReference type="PROSITE" id="PS50157"/>
    </source>
</evidence>
<feature type="compositionally biased region" description="Polar residues" evidence="2">
    <location>
        <begin position="2041"/>
        <end position="2054"/>
    </location>
</feature>
<dbReference type="Gene3D" id="3.30.160.60">
    <property type="entry name" value="Classic Zinc Finger"/>
    <property type="match status" value="2"/>
</dbReference>
<feature type="region of interest" description="Disordered" evidence="2">
    <location>
        <begin position="1912"/>
        <end position="2058"/>
    </location>
</feature>
<feature type="chain" id="PRO_5002733530" evidence="3">
    <location>
        <begin position="22"/>
        <end position="2228"/>
    </location>
</feature>
<feature type="signal peptide" evidence="3">
    <location>
        <begin position="1"/>
        <end position="21"/>
    </location>
</feature>
<dbReference type="GO" id="GO:0008270">
    <property type="term" value="F:zinc ion binding"/>
    <property type="evidence" value="ECO:0007669"/>
    <property type="project" value="UniProtKB-KW"/>
</dbReference>
<dbReference type="PROSITE" id="PS00028">
    <property type="entry name" value="ZINC_FINGER_C2H2_1"/>
    <property type="match status" value="2"/>
</dbReference>
<feature type="region of interest" description="Disordered" evidence="2">
    <location>
        <begin position="1020"/>
        <end position="1059"/>
    </location>
</feature>
<dbReference type="SMART" id="SM00355">
    <property type="entry name" value="ZnF_C2H2"/>
    <property type="match status" value="7"/>
</dbReference>
<feature type="compositionally biased region" description="Polar residues" evidence="2">
    <location>
        <begin position="286"/>
        <end position="297"/>
    </location>
</feature>
<reference evidence="5 6" key="2">
    <citation type="journal article" date="2011" name="PLoS Genet.">
        <title>Caenorhabditis briggsae recombinant inbred line genotypes reveal inter-strain incompatibility and the evolution of recombination.</title>
        <authorList>
            <person name="Ross J.A."/>
            <person name="Koboldt D.C."/>
            <person name="Staisch J.E."/>
            <person name="Chamberlin H.M."/>
            <person name="Gupta B.P."/>
            <person name="Miller R.D."/>
            <person name="Baird S.E."/>
            <person name="Haag E.S."/>
        </authorList>
    </citation>
    <scope>NUCLEOTIDE SEQUENCE [LARGE SCALE GENOMIC DNA]</scope>
    <source>
        <strain evidence="5 6">AF16</strain>
    </source>
</reference>
<accession>A8XK12</accession>
<feature type="compositionally biased region" description="Polar residues" evidence="2">
    <location>
        <begin position="690"/>
        <end position="716"/>
    </location>
</feature>
<feature type="domain" description="C2H2-type" evidence="4">
    <location>
        <begin position="106"/>
        <end position="128"/>
    </location>
</feature>
<dbReference type="STRING" id="6238.A8XK12"/>
<dbReference type="HOGENOM" id="CLU_230926_0_0_1"/>
<dbReference type="OMA" id="PTKMQAV"/>
<dbReference type="PROSITE" id="PS50157">
    <property type="entry name" value="ZINC_FINGER_C2H2_2"/>
    <property type="match status" value="2"/>
</dbReference>
<name>A8XK12_CAEBR</name>
<evidence type="ECO:0000313" key="7">
    <source>
        <dbReference type="WormBase" id="CBG14482"/>
    </source>
</evidence>
<feature type="compositionally biased region" description="Polar residues" evidence="2">
    <location>
        <begin position="598"/>
        <end position="624"/>
    </location>
</feature>
<dbReference type="InterPro" id="IPR013087">
    <property type="entry name" value="Znf_C2H2_type"/>
</dbReference>
<feature type="compositionally biased region" description="Low complexity" evidence="2">
    <location>
        <begin position="1494"/>
        <end position="1507"/>
    </location>
</feature>
<feature type="compositionally biased region" description="Polar residues" evidence="2">
    <location>
        <begin position="1458"/>
        <end position="1471"/>
    </location>
</feature>
<feature type="compositionally biased region" description="Low complexity" evidence="2">
    <location>
        <begin position="570"/>
        <end position="594"/>
    </location>
</feature>
<feature type="compositionally biased region" description="Polar residues" evidence="2">
    <location>
        <begin position="884"/>
        <end position="893"/>
    </location>
</feature>
<dbReference type="PANTHER" id="PTHR48125:SF12">
    <property type="entry name" value="AT HOOK TRANSCRIPTION FACTOR FAMILY-RELATED"/>
    <property type="match status" value="1"/>
</dbReference>
<feature type="compositionally biased region" description="Polar residues" evidence="2">
    <location>
        <begin position="1967"/>
        <end position="1979"/>
    </location>
</feature>
<dbReference type="GO" id="GO:0006357">
    <property type="term" value="P:regulation of transcription by RNA polymerase II"/>
    <property type="evidence" value="ECO:0000318"/>
    <property type="project" value="GO_Central"/>
</dbReference>
<evidence type="ECO:0000256" key="3">
    <source>
        <dbReference type="SAM" id="SignalP"/>
    </source>
</evidence>
<dbReference type="WormBase" id="CBG14482">
    <property type="protein sequence ID" value="CBP49366"/>
    <property type="gene ID" value="WBGene00034958"/>
    <property type="gene designation" value="Cbr-spr-3"/>
</dbReference>
<feature type="compositionally biased region" description="Basic and acidic residues" evidence="2">
    <location>
        <begin position="2005"/>
        <end position="2024"/>
    </location>
</feature>
<feature type="compositionally biased region" description="Basic and acidic residues" evidence="2">
    <location>
        <begin position="1437"/>
        <end position="1446"/>
    </location>
</feature>
<keyword evidence="6" id="KW-1185">Reference proteome</keyword>
<evidence type="ECO:0000256" key="1">
    <source>
        <dbReference type="PROSITE-ProRule" id="PRU00042"/>
    </source>
</evidence>
<feature type="compositionally biased region" description="Pro residues" evidence="2">
    <location>
        <begin position="1598"/>
        <end position="1620"/>
    </location>
</feature>
<gene>
    <name evidence="7" type="primary">spr-3</name>
    <name evidence="5" type="synonym">Cbr-spr-3</name>
    <name evidence="7" type="ORF">CBG14482</name>
    <name evidence="5" type="ORF">CBG_14482</name>
</gene>
<feature type="region of interest" description="Disordered" evidence="2">
    <location>
        <begin position="473"/>
        <end position="511"/>
    </location>
</feature>
<feature type="compositionally biased region" description="Low complexity" evidence="2">
    <location>
        <begin position="894"/>
        <end position="905"/>
    </location>
</feature>